<proteinExistence type="predicted"/>
<dbReference type="RefSeq" id="WP_326834322.1">
    <property type="nucleotide sequence ID" value="NZ_CP142149.1"/>
</dbReference>
<reference evidence="1 2" key="1">
    <citation type="journal article" date="2015" name="Int. J. Syst. Evol. Microbiol.">
        <title>Amycolatopsis rhabdoformis sp. nov., an actinomycete isolated from a tropical forest soil.</title>
        <authorList>
            <person name="Souza W.R."/>
            <person name="Silva R.E."/>
            <person name="Goodfellow M."/>
            <person name="Busarakam K."/>
            <person name="Figueiro F.S."/>
            <person name="Ferreira D."/>
            <person name="Rodrigues-Filho E."/>
            <person name="Moraes L.A.B."/>
            <person name="Zucchi T.D."/>
        </authorList>
    </citation>
    <scope>NUCLEOTIDE SEQUENCE [LARGE SCALE GENOMIC DNA]</scope>
    <source>
        <strain evidence="1 2">NCIMB 14900</strain>
    </source>
</reference>
<dbReference type="SUPFAM" id="SSF46785">
    <property type="entry name" value="Winged helix' DNA-binding domain"/>
    <property type="match status" value="1"/>
</dbReference>
<dbReference type="InterPro" id="IPR036390">
    <property type="entry name" value="WH_DNA-bd_sf"/>
</dbReference>
<name>A0ABZ1IAN1_9PSEU</name>
<accession>A0ABZ1IAN1</accession>
<keyword evidence="2" id="KW-1185">Reference proteome</keyword>
<dbReference type="InterPro" id="IPR036388">
    <property type="entry name" value="WH-like_DNA-bd_sf"/>
</dbReference>
<dbReference type="Gene3D" id="1.10.10.10">
    <property type="entry name" value="Winged helix-like DNA-binding domain superfamily/Winged helix DNA-binding domain"/>
    <property type="match status" value="1"/>
</dbReference>
<organism evidence="1 2">
    <name type="scientific">Amycolatopsis rhabdoformis</name>
    <dbReference type="NCBI Taxonomy" id="1448059"/>
    <lineage>
        <taxon>Bacteria</taxon>
        <taxon>Bacillati</taxon>
        <taxon>Actinomycetota</taxon>
        <taxon>Actinomycetes</taxon>
        <taxon>Pseudonocardiales</taxon>
        <taxon>Pseudonocardiaceae</taxon>
        <taxon>Amycolatopsis</taxon>
    </lineage>
</organism>
<protein>
    <submittedName>
        <fullName evidence="1">PadR family transcriptional regulator</fullName>
    </submittedName>
</protein>
<sequence length="189" mass="20284">MGKTDGEDGTGLSLSEWIVLCLVAESPTHGFALVRLTSDAGEVGRVWRLPKPVVYRAVDRLLARGFVVGAGTEPGDSGPPRALVQATPEGHAAVGEWLARPARHVRDVRSELLVKLALLERRGADPAPLLGEQRRVLDKIVEGLEQRQDTSDGFDTVLLTFRIENARAAVAFVDATLGGRAPQYAVTGE</sequence>
<dbReference type="EMBL" id="CP142149">
    <property type="protein sequence ID" value="WSE31515.1"/>
    <property type="molecule type" value="Genomic_DNA"/>
</dbReference>
<dbReference type="Proteomes" id="UP001330812">
    <property type="component" value="Chromosome"/>
</dbReference>
<evidence type="ECO:0000313" key="1">
    <source>
        <dbReference type="EMBL" id="WSE31515.1"/>
    </source>
</evidence>
<evidence type="ECO:0000313" key="2">
    <source>
        <dbReference type="Proteomes" id="UP001330812"/>
    </source>
</evidence>
<gene>
    <name evidence="1" type="ORF">VSH64_05250</name>
</gene>